<evidence type="ECO:0008006" key="10">
    <source>
        <dbReference type="Google" id="ProtNLM"/>
    </source>
</evidence>
<proteinExistence type="inferred from homology"/>
<keyword evidence="3" id="KW-0812">Transmembrane</keyword>
<evidence type="ECO:0000313" key="8">
    <source>
        <dbReference type="EMBL" id="KAL3796481.1"/>
    </source>
</evidence>
<dbReference type="EMBL" id="JALLPJ020000294">
    <property type="protein sequence ID" value="KAL3796481.1"/>
    <property type="molecule type" value="Genomic_DNA"/>
</dbReference>
<evidence type="ECO:0000313" key="9">
    <source>
        <dbReference type="Proteomes" id="UP001530400"/>
    </source>
</evidence>
<name>A0ABD3Q984_9STRA</name>
<comment type="caution">
    <text evidence="8">The sequence shown here is derived from an EMBL/GenBank/DDBJ whole genome shotgun (WGS) entry which is preliminary data.</text>
</comment>
<dbReference type="PANTHER" id="PTHR11266">
    <property type="entry name" value="PEROXISOMAL MEMBRANE PROTEIN 2, PXMP2 MPV17"/>
    <property type="match status" value="1"/>
</dbReference>
<dbReference type="Pfam" id="PF04117">
    <property type="entry name" value="Mpv17_PMP22"/>
    <property type="match status" value="1"/>
</dbReference>
<organism evidence="8 9">
    <name type="scientific">Cyclotella atomus</name>
    <dbReference type="NCBI Taxonomy" id="382360"/>
    <lineage>
        <taxon>Eukaryota</taxon>
        <taxon>Sar</taxon>
        <taxon>Stramenopiles</taxon>
        <taxon>Ochrophyta</taxon>
        <taxon>Bacillariophyta</taxon>
        <taxon>Coscinodiscophyceae</taxon>
        <taxon>Thalassiosirophycidae</taxon>
        <taxon>Stephanodiscales</taxon>
        <taxon>Stephanodiscaceae</taxon>
        <taxon>Cyclotella</taxon>
    </lineage>
</organism>
<dbReference type="InterPro" id="IPR007248">
    <property type="entry name" value="Mpv17_PMP22"/>
</dbReference>
<dbReference type="GO" id="GO:0016020">
    <property type="term" value="C:membrane"/>
    <property type="evidence" value="ECO:0007669"/>
    <property type="project" value="UniProtKB-SubCell"/>
</dbReference>
<evidence type="ECO:0000256" key="7">
    <source>
        <dbReference type="SAM" id="MobiDB-lite"/>
    </source>
</evidence>
<dbReference type="PANTHER" id="PTHR11266:SF80">
    <property type="entry name" value="PEROXISOMAL MEMBRANE PROTEIN 2"/>
    <property type="match status" value="1"/>
</dbReference>
<accession>A0ABD3Q984</accession>
<keyword evidence="4" id="KW-1133">Transmembrane helix</keyword>
<evidence type="ECO:0000256" key="6">
    <source>
        <dbReference type="RuleBase" id="RU363053"/>
    </source>
</evidence>
<feature type="region of interest" description="Disordered" evidence="7">
    <location>
        <begin position="1"/>
        <end position="29"/>
    </location>
</feature>
<evidence type="ECO:0000256" key="5">
    <source>
        <dbReference type="ARBA" id="ARBA00023136"/>
    </source>
</evidence>
<comment type="similarity">
    <text evidence="2 6">Belongs to the peroxisomal membrane protein PXMP2/4 family.</text>
</comment>
<evidence type="ECO:0000256" key="1">
    <source>
        <dbReference type="ARBA" id="ARBA00004141"/>
    </source>
</evidence>
<comment type="subcellular location">
    <subcellularLocation>
        <location evidence="1">Membrane</location>
        <topology evidence="1">Multi-pass membrane protein</topology>
    </subcellularLocation>
</comment>
<keyword evidence="5" id="KW-0472">Membrane</keyword>
<evidence type="ECO:0000256" key="3">
    <source>
        <dbReference type="ARBA" id="ARBA00022692"/>
    </source>
</evidence>
<gene>
    <name evidence="8" type="ORF">ACHAWO_011353</name>
</gene>
<dbReference type="AlphaFoldDB" id="A0ABD3Q984"/>
<evidence type="ECO:0000256" key="2">
    <source>
        <dbReference type="ARBA" id="ARBA00006824"/>
    </source>
</evidence>
<sequence>MKDDKASSTLSTVNEYSGEEPRVSLPSNSPNITMSPSEWLNAYNRILDRHPLRTKMITSAIVSAFGSALGSYLSSANNDTTKPRRSGRKESLFSKINWVDVLSYAIHGGLINAPLSHYWFEWLSVNGPSSNTASVLVDQLVVQPPLLVLMFVCLDVCRANIRATIHQFREAKVVSNALTNVGPTVVASLRFWPFAVYLTFKYLKKKHYTVALNLCSVAWTVYLSRGSAASSEFLQGQSRQ</sequence>
<reference evidence="8 9" key="1">
    <citation type="submission" date="2024-10" db="EMBL/GenBank/DDBJ databases">
        <title>Updated reference genomes for cyclostephanoid diatoms.</title>
        <authorList>
            <person name="Roberts W.R."/>
            <person name="Alverson A.J."/>
        </authorList>
    </citation>
    <scope>NUCLEOTIDE SEQUENCE [LARGE SCALE GENOMIC DNA]</scope>
    <source>
        <strain evidence="8 9">AJA010-31</strain>
    </source>
</reference>
<protein>
    <recommendedName>
        <fullName evidence="10">Peroxisomal membrane protein MPV17</fullName>
    </recommendedName>
</protein>
<evidence type="ECO:0000256" key="4">
    <source>
        <dbReference type="ARBA" id="ARBA00022989"/>
    </source>
</evidence>
<dbReference type="Proteomes" id="UP001530400">
    <property type="component" value="Unassembled WGS sequence"/>
</dbReference>
<keyword evidence="9" id="KW-1185">Reference proteome</keyword>